<evidence type="ECO:0000313" key="1">
    <source>
        <dbReference type="EMBL" id="GHA18993.1"/>
    </source>
</evidence>
<evidence type="ECO:0000313" key="2">
    <source>
        <dbReference type="Proteomes" id="UP000614811"/>
    </source>
</evidence>
<keyword evidence="2" id="KW-1185">Reference proteome</keyword>
<dbReference type="Pfam" id="PF04796">
    <property type="entry name" value="RepA_C"/>
    <property type="match status" value="1"/>
</dbReference>
<dbReference type="InterPro" id="IPR006881">
    <property type="entry name" value="RepA_C"/>
</dbReference>
<protein>
    <submittedName>
        <fullName evidence="1">Plasmid replication protein</fullName>
    </submittedName>
</protein>
<organism evidence="1 2">
    <name type="scientific">Arenicella chitinivorans</name>
    <dbReference type="NCBI Taxonomy" id="1329800"/>
    <lineage>
        <taxon>Bacteria</taxon>
        <taxon>Pseudomonadati</taxon>
        <taxon>Pseudomonadota</taxon>
        <taxon>Gammaproteobacteria</taxon>
        <taxon>Arenicellales</taxon>
        <taxon>Arenicellaceae</taxon>
        <taxon>Arenicella</taxon>
    </lineage>
</organism>
<reference evidence="1" key="2">
    <citation type="submission" date="2020-09" db="EMBL/GenBank/DDBJ databases">
        <authorList>
            <person name="Sun Q."/>
            <person name="Kim S."/>
        </authorList>
    </citation>
    <scope>NUCLEOTIDE SEQUENCE</scope>
    <source>
        <strain evidence="1">KCTC 12711</strain>
    </source>
</reference>
<dbReference type="EMBL" id="BMXA01000007">
    <property type="protein sequence ID" value="GHA18993.1"/>
    <property type="molecule type" value="Genomic_DNA"/>
</dbReference>
<sequence>MPHRATQERIFERVDGKLKVTYADVNGVGLPYGGLPRIIMAWVAAEVMLKKSKHIDIHRSLAQFLKVLSMTSTGGEKGSIKRVKKQFISLFSCSIGHHFKDDDKETIETLSLTRRQQYWWTPLIETSSGYNGSFIELSDEFYNHILESSAPVDMRALHLLKNSPMAMDIYIWLTYKMSHLKRRVDISWVSLKAQFGTGYASDKKGLNRFQEAFKKYLATIKAIYPDVNVELKYGFVRLHPSPTHVPAKTSSCG</sequence>
<comment type="caution">
    <text evidence="1">The sequence shown here is derived from an EMBL/GenBank/DDBJ whole genome shotgun (WGS) entry which is preliminary data.</text>
</comment>
<name>A0A918S3K0_9GAMM</name>
<reference evidence="1" key="1">
    <citation type="journal article" date="2014" name="Int. J. Syst. Evol. Microbiol.">
        <title>Complete genome sequence of Corynebacterium casei LMG S-19264T (=DSM 44701T), isolated from a smear-ripened cheese.</title>
        <authorList>
            <consortium name="US DOE Joint Genome Institute (JGI-PGF)"/>
            <person name="Walter F."/>
            <person name="Albersmeier A."/>
            <person name="Kalinowski J."/>
            <person name="Ruckert C."/>
        </authorList>
    </citation>
    <scope>NUCLEOTIDE SEQUENCE</scope>
    <source>
        <strain evidence="1">KCTC 12711</strain>
    </source>
</reference>
<dbReference type="AlphaFoldDB" id="A0A918S3K0"/>
<proteinExistence type="predicted"/>
<dbReference type="Proteomes" id="UP000614811">
    <property type="component" value="Unassembled WGS sequence"/>
</dbReference>
<accession>A0A918S3K0</accession>
<gene>
    <name evidence="1" type="ORF">GCM10008090_30870</name>
</gene>